<keyword evidence="3" id="KW-0804">Transcription</keyword>
<dbReference type="GO" id="GO:0003700">
    <property type="term" value="F:DNA-binding transcription factor activity"/>
    <property type="evidence" value="ECO:0007669"/>
    <property type="project" value="InterPro"/>
</dbReference>
<dbReference type="SMART" id="SM00342">
    <property type="entry name" value="HTH_ARAC"/>
    <property type="match status" value="1"/>
</dbReference>
<accession>A0AB39VUA7</accession>
<gene>
    <name evidence="5" type="ORF">AB3G37_09085</name>
</gene>
<protein>
    <submittedName>
        <fullName evidence="5">Helix-turn-helix domain-containing protein</fullName>
    </submittedName>
</protein>
<reference evidence="5" key="1">
    <citation type="submission" date="2024-07" db="EMBL/GenBank/DDBJ databases">
        <authorList>
            <person name="Biller S.J."/>
        </authorList>
    </citation>
    <scope>NUCLEOTIDE SEQUENCE</scope>
    <source>
        <strain evidence="5">WC2420</strain>
    </source>
</reference>
<evidence type="ECO:0000259" key="4">
    <source>
        <dbReference type="PROSITE" id="PS01124"/>
    </source>
</evidence>
<proteinExistence type="predicted"/>
<evidence type="ECO:0000256" key="1">
    <source>
        <dbReference type="ARBA" id="ARBA00023015"/>
    </source>
</evidence>
<dbReference type="PROSITE" id="PS01124">
    <property type="entry name" value="HTH_ARAC_FAMILY_2"/>
    <property type="match status" value="1"/>
</dbReference>
<dbReference type="GO" id="GO:0043565">
    <property type="term" value="F:sequence-specific DNA binding"/>
    <property type="evidence" value="ECO:0007669"/>
    <property type="project" value="InterPro"/>
</dbReference>
<dbReference type="EMBL" id="CP165628">
    <property type="protein sequence ID" value="XDU74203.1"/>
    <property type="molecule type" value="Genomic_DNA"/>
</dbReference>
<dbReference type="InterPro" id="IPR020449">
    <property type="entry name" value="Tscrpt_reg_AraC-type_HTH"/>
</dbReference>
<dbReference type="RefSeq" id="WP_369790403.1">
    <property type="nucleotide sequence ID" value="NZ_CP165628.1"/>
</dbReference>
<dbReference type="Pfam" id="PF12833">
    <property type="entry name" value="HTH_18"/>
    <property type="match status" value="1"/>
</dbReference>
<keyword evidence="2" id="KW-0238">DNA-binding</keyword>
<organism evidence="5">
    <name type="scientific">Rouxiella sp. WC2420</name>
    <dbReference type="NCBI Taxonomy" id="3234145"/>
    <lineage>
        <taxon>Bacteria</taxon>
        <taxon>Pseudomonadati</taxon>
        <taxon>Pseudomonadota</taxon>
        <taxon>Gammaproteobacteria</taxon>
        <taxon>Enterobacterales</taxon>
        <taxon>Yersiniaceae</taxon>
        <taxon>Rouxiella</taxon>
    </lineage>
</organism>
<dbReference type="InterPro" id="IPR009057">
    <property type="entry name" value="Homeodomain-like_sf"/>
</dbReference>
<evidence type="ECO:0000256" key="2">
    <source>
        <dbReference type="ARBA" id="ARBA00023125"/>
    </source>
</evidence>
<dbReference type="PANTHER" id="PTHR47504:SF5">
    <property type="entry name" value="RIGHT ORIGIN-BINDING PROTEIN"/>
    <property type="match status" value="1"/>
</dbReference>
<evidence type="ECO:0000256" key="3">
    <source>
        <dbReference type="ARBA" id="ARBA00023163"/>
    </source>
</evidence>
<dbReference type="PANTHER" id="PTHR47504">
    <property type="entry name" value="RIGHT ORIGIN-BINDING PROTEIN"/>
    <property type="match status" value="1"/>
</dbReference>
<dbReference type="SUPFAM" id="SSF46689">
    <property type="entry name" value="Homeodomain-like"/>
    <property type="match status" value="2"/>
</dbReference>
<keyword evidence="1" id="KW-0805">Transcription regulation</keyword>
<dbReference type="PRINTS" id="PR00032">
    <property type="entry name" value="HTHARAC"/>
</dbReference>
<dbReference type="InterPro" id="IPR018060">
    <property type="entry name" value="HTH_AraC"/>
</dbReference>
<feature type="domain" description="HTH araC/xylS-type" evidence="4">
    <location>
        <begin position="8"/>
        <end position="106"/>
    </location>
</feature>
<name>A0AB39VUA7_9GAMM</name>
<dbReference type="InterPro" id="IPR050959">
    <property type="entry name" value="MarA-like"/>
</dbReference>
<evidence type="ECO:0000313" key="5">
    <source>
        <dbReference type="EMBL" id="XDU74203.1"/>
    </source>
</evidence>
<dbReference type="Gene3D" id="1.10.10.60">
    <property type="entry name" value="Homeodomain-like"/>
    <property type="match status" value="2"/>
</dbReference>
<dbReference type="AlphaFoldDB" id="A0AB39VUA7"/>
<sequence length="285" mass="32789">MRHDDFYYDLCSWIENKLEAPLSLHEIAKKAGYSKWYLQRQFKSKMGVTLGKYIHNRRITRAALALRYSSLKISEIFTLSGFDSQQSFTRAFKRHFGITPAVYSHHEYTQFKGFQKLIVHPFTCSHNHFLTKRKSPLINATLAVRTNIETLININQSLENGRALITEFLINTSERKKFTMIANIAREDVRSHSILQELSLSAYDDPRLLETDDTVECLTFPFSGSAGEFLFFRSYVYYNLVPEIDISIKGTTDFFEGEICNSGNETLIQGCLYIPVGTSENSLNN</sequence>